<dbReference type="Pfam" id="PF03706">
    <property type="entry name" value="LPG_synthase_TM"/>
    <property type="match status" value="1"/>
</dbReference>
<dbReference type="RefSeq" id="WP_123125993.1">
    <property type="nucleotide sequence ID" value="NZ_RJJD01000003.1"/>
</dbReference>
<dbReference type="EMBL" id="RJJD01000003">
    <property type="protein sequence ID" value="RNI28935.1"/>
    <property type="molecule type" value="Genomic_DNA"/>
</dbReference>
<evidence type="ECO:0000313" key="7">
    <source>
        <dbReference type="EMBL" id="RNI28935.1"/>
    </source>
</evidence>
<comment type="caution">
    <text evidence="7">The sequence shown here is derived from an EMBL/GenBank/DDBJ whole genome shotgun (WGS) entry which is preliminary data.</text>
</comment>
<keyword evidence="8" id="KW-1185">Reference proteome</keyword>
<evidence type="ECO:0000256" key="3">
    <source>
        <dbReference type="ARBA" id="ARBA00022692"/>
    </source>
</evidence>
<feature type="transmembrane region" description="Helical" evidence="6">
    <location>
        <begin position="302"/>
        <end position="328"/>
    </location>
</feature>
<dbReference type="AlphaFoldDB" id="A0A3M9MUR1"/>
<feature type="transmembrane region" description="Helical" evidence="6">
    <location>
        <begin position="58"/>
        <end position="79"/>
    </location>
</feature>
<organism evidence="7 8">
    <name type="scientific">Rufibacter latericius</name>
    <dbReference type="NCBI Taxonomy" id="2487040"/>
    <lineage>
        <taxon>Bacteria</taxon>
        <taxon>Pseudomonadati</taxon>
        <taxon>Bacteroidota</taxon>
        <taxon>Cytophagia</taxon>
        <taxon>Cytophagales</taxon>
        <taxon>Hymenobacteraceae</taxon>
        <taxon>Rufibacter</taxon>
    </lineage>
</organism>
<evidence type="ECO:0000313" key="8">
    <source>
        <dbReference type="Proteomes" id="UP000272117"/>
    </source>
</evidence>
<dbReference type="GO" id="GO:0005886">
    <property type="term" value="C:plasma membrane"/>
    <property type="evidence" value="ECO:0007669"/>
    <property type="project" value="UniProtKB-SubCell"/>
</dbReference>
<feature type="transmembrane region" description="Helical" evidence="6">
    <location>
        <begin position="138"/>
        <end position="163"/>
    </location>
</feature>
<evidence type="ECO:0000256" key="2">
    <source>
        <dbReference type="ARBA" id="ARBA00022475"/>
    </source>
</evidence>
<keyword evidence="4 6" id="KW-1133">Transmembrane helix</keyword>
<reference evidence="7 8" key="1">
    <citation type="submission" date="2018-11" db="EMBL/GenBank/DDBJ databases">
        <title>Rufibacter latericius sp. nov., isolated from water in Baiyang Lake.</title>
        <authorList>
            <person name="Yang Y."/>
        </authorList>
    </citation>
    <scope>NUCLEOTIDE SEQUENCE [LARGE SCALE GENOMIC DNA]</scope>
    <source>
        <strain evidence="7 8">R-22-1c-1</strain>
    </source>
</reference>
<name>A0A3M9MUR1_9BACT</name>
<sequence>MNHEAQNYKQSRKVRVSRRLLVGLGKLLVFGLTLYYLRQAILEASSHSTFSFSTIQKIWSTNGMALCLAAALLPVNWGVEASKWQYLSRKFEKITFLEAYRAVLVGLTLGFVTPNRMGDYAGRILTLHRKDRADAIGAILLGRLCQLFATVLMGSGAIAFFVFKYYVPLASPVGISVGLGLLLVNGWALALLFSFQWAIALLERVAFLRRWVHYFAVIGTYSSRELRKTLFISGARYLVFVVQFIALLWAFGVHLSPEEYVWGVAGTFLMKSVVPSINALADIGMRELSAMHFFGLMGQDPLLVLGASLTLWTMNIALPSALGLLFVLPLKLSTTR</sequence>
<evidence type="ECO:0000256" key="4">
    <source>
        <dbReference type="ARBA" id="ARBA00022989"/>
    </source>
</evidence>
<dbReference type="Proteomes" id="UP000272117">
    <property type="component" value="Unassembled WGS sequence"/>
</dbReference>
<dbReference type="InterPro" id="IPR022791">
    <property type="entry name" value="L-PG_synthase/AglD"/>
</dbReference>
<accession>A0A3M9MUR1</accession>
<keyword evidence="3 6" id="KW-0812">Transmembrane</keyword>
<gene>
    <name evidence="7" type="ORF">EFB08_05740</name>
</gene>
<evidence type="ECO:0000256" key="5">
    <source>
        <dbReference type="ARBA" id="ARBA00023136"/>
    </source>
</evidence>
<feature type="transmembrane region" description="Helical" evidence="6">
    <location>
        <begin position="234"/>
        <end position="254"/>
    </location>
</feature>
<comment type="subcellular location">
    <subcellularLocation>
        <location evidence="1">Cell membrane</location>
        <topology evidence="1">Multi-pass membrane protein</topology>
    </subcellularLocation>
</comment>
<dbReference type="OrthoDB" id="1121314at2"/>
<evidence type="ECO:0000256" key="1">
    <source>
        <dbReference type="ARBA" id="ARBA00004651"/>
    </source>
</evidence>
<protein>
    <submittedName>
        <fullName evidence="7">UPF0104 family protein</fullName>
    </submittedName>
</protein>
<keyword evidence="5 6" id="KW-0472">Membrane</keyword>
<feature type="transmembrane region" description="Helical" evidence="6">
    <location>
        <begin position="175"/>
        <end position="202"/>
    </location>
</feature>
<keyword evidence="2" id="KW-1003">Cell membrane</keyword>
<proteinExistence type="predicted"/>
<evidence type="ECO:0000256" key="6">
    <source>
        <dbReference type="SAM" id="Phobius"/>
    </source>
</evidence>
<feature type="transmembrane region" description="Helical" evidence="6">
    <location>
        <begin position="20"/>
        <end position="37"/>
    </location>
</feature>